<evidence type="ECO:0000256" key="1">
    <source>
        <dbReference type="ARBA" id="ARBA00022448"/>
    </source>
</evidence>
<dbReference type="PROSITE" id="PS50893">
    <property type="entry name" value="ABC_TRANSPORTER_2"/>
    <property type="match status" value="1"/>
</dbReference>
<keyword evidence="1" id="KW-0813">Transport</keyword>
<keyword evidence="6" id="KW-1185">Reference proteome</keyword>
<evidence type="ECO:0000256" key="3">
    <source>
        <dbReference type="ARBA" id="ARBA00022840"/>
    </source>
</evidence>
<dbReference type="Proteomes" id="UP001232245">
    <property type="component" value="Unassembled WGS sequence"/>
</dbReference>
<dbReference type="PANTHER" id="PTHR42939">
    <property type="entry name" value="ABC TRANSPORTER ATP-BINDING PROTEIN ALBC-RELATED"/>
    <property type="match status" value="1"/>
</dbReference>
<dbReference type="CDD" id="cd03230">
    <property type="entry name" value="ABC_DR_subfamily_A"/>
    <property type="match status" value="1"/>
</dbReference>
<evidence type="ECO:0000313" key="6">
    <source>
        <dbReference type="Proteomes" id="UP001232245"/>
    </source>
</evidence>
<dbReference type="InterPro" id="IPR003593">
    <property type="entry name" value="AAA+_ATPase"/>
</dbReference>
<organism evidence="5 6">
    <name type="scientific">Metabacillus niabensis</name>
    <dbReference type="NCBI Taxonomy" id="324854"/>
    <lineage>
        <taxon>Bacteria</taxon>
        <taxon>Bacillati</taxon>
        <taxon>Bacillota</taxon>
        <taxon>Bacilli</taxon>
        <taxon>Bacillales</taxon>
        <taxon>Bacillaceae</taxon>
        <taxon>Metabacillus</taxon>
    </lineage>
</organism>
<name>A0ABT9YYC4_9BACI</name>
<dbReference type="GO" id="GO:0005524">
    <property type="term" value="F:ATP binding"/>
    <property type="evidence" value="ECO:0007669"/>
    <property type="project" value="UniProtKB-KW"/>
</dbReference>
<dbReference type="SUPFAM" id="SSF52540">
    <property type="entry name" value="P-loop containing nucleoside triphosphate hydrolases"/>
    <property type="match status" value="1"/>
</dbReference>
<dbReference type="EMBL" id="JAUSTZ010000001">
    <property type="protein sequence ID" value="MDQ0224328.1"/>
    <property type="molecule type" value="Genomic_DNA"/>
</dbReference>
<dbReference type="Pfam" id="PF00005">
    <property type="entry name" value="ABC_tran"/>
    <property type="match status" value="1"/>
</dbReference>
<dbReference type="SMART" id="SM00382">
    <property type="entry name" value="AAA"/>
    <property type="match status" value="1"/>
</dbReference>
<dbReference type="Gene3D" id="3.40.50.300">
    <property type="entry name" value="P-loop containing nucleotide triphosphate hydrolases"/>
    <property type="match status" value="1"/>
</dbReference>
<gene>
    <name evidence="5" type="ORF">J2S02_000650</name>
</gene>
<proteinExistence type="predicted"/>
<sequence length="288" mass="33469">MENIVEVRNVTKRHDQFSLNDISLDIKKGFITGLIGPNGAGKTTLIQCLMQLIHIDDGQISLFGKSHQEDTVNIKERIGFVYDENYFYEDFTLEHNKRIVSMFYKQWDDKTFYHYLDRFKLSKHQKVKNLSKGMKIKFSLTVALSHHPQLIIMDEPTSGLDPIFRRELLDILLEIIQDENKAIFFSTHMVKDLEQVADYIAFLNEGELVFSDEKDAIIDRYAIVKGHKDDLNQLDRSSIIGIKESSLGFEALLLNQSKLDDPQFVVEKPSLEDIMYYTVRGKHDDHSY</sequence>
<comment type="caution">
    <text evidence="5">The sequence shown here is derived from an EMBL/GenBank/DDBJ whole genome shotgun (WGS) entry which is preliminary data.</text>
</comment>
<keyword evidence="3 5" id="KW-0067">ATP-binding</keyword>
<dbReference type="InterPro" id="IPR027417">
    <property type="entry name" value="P-loop_NTPase"/>
</dbReference>
<dbReference type="InterPro" id="IPR051782">
    <property type="entry name" value="ABC_Transporter_VariousFunc"/>
</dbReference>
<reference evidence="5 6" key="1">
    <citation type="submission" date="2023-07" db="EMBL/GenBank/DDBJ databases">
        <title>Genomic Encyclopedia of Type Strains, Phase IV (KMG-IV): sequencing the most valuable type-strain genomes for metagenomic binning, comparative biology and taxonomic classification.</title>
        <authorList>
            <person name="Goeker M."/>
        </authorList>
    </citation>
    <scope>NUCLEOTIDE SEQUENCE [LARGE SCALE GENOMIC DNA]</scope>
    <source>
        <strain evidence="5 6">DSM 17723</strain>
    </source>
</reference>
<evidence type="ECO:0000259" key="4">
    <source>
        <dbReference type="PROSITE" id="PS50893"/>
    </source>
</evidence>
<dbReference type="PANTHER" id="PTHR42939:SF3">
    <property type="entry name" value="ABC TRANSPORTER ATP-BINDING COMPONENT"/>
    <property type="match status" value="1"/>
</dbReference>
<dbReference type="InterPro" id="IPR003439">
    <property type="entry name" value="ABC_transporter-like_ATP-bd"/>
</dbReference>
<dbReference type="RefSeq" id="WP_174881123.1">
    <property type="nucleotide sequence ID" value="NZ_CADEPK010000315.1"/>
</dbReference>
<feature type="domain" description="ABC transporter" evidence="4">
    <location>
        <begin position="2"/>
        <end position="230"/>
    </location>
</feature>
<evidence type="ECO:0000313" key="5">
    <source>
        <dbReference type="EMBL" id="MDQ0224328.1"/>
    </source>
</evidence>
<evidence type="ECO:0000256" key="2">
    <source>
        <dbReference type="ARBA" id="ARBA00022741"/>
    </source>
</evidence>
<accession>A0ABT9YYC4</accession>
<keyword evidence="2" id="KW-0547">Nucleotide-binding</keyword>
<protein>
    <submittedName>
        <fullName evidence="5">ABC-2 type transport system ATP-binding protein</fullName>
    </submittedName>
</protein>